<keyword evidence="3" id="KW-0808">Transferase</keyword>
<dbReference type="GO" id="GO:0005524">
    <property type="term" value="F:ATP binding"/>
    <property type="evidence" value="ECO:0007669"/>
    <property type="project" value="UniProtKB-KW"/>
</dbReference>
<organism evidence="9 10">
    <name type="scientific">Pedobacter polaris</name>
    <dbReference type="NCBI Taxonomy" id="2571273"/>
    <lineage>
        <taxon>Bacteria</taxon>
        <taxon>Pseudomonadati</taxon>
        <taxon>Bacteroidota</taxon>
        <taxon>Sphingobacteriia</taxon>
        <taxon>Sphingobacteriales</taxon>
        <taxon>Sphingobacteriaceae</taxon>
        <taxon>Pedobacter</taxon>
    </lineage>
</organism>
<evidence type="ECO:0000256" key="3">
    <source>
        <dbReference type="ARBA" id="ARBA00022679"/>
    </source>
</evidence>
<keyword evidence="4" id="KW-0547">Nucleotide-binding</keyword>
<evidence type="ECO:0000259" key="8">
    <source>
        <dbReference type="PROSITE" id="PS50109"/>
    </source>
</evidence>
<proteinExistence type="predicted"/>
<keyword evidence="5" id="KW-0418">Kinase</keyword>
<gene>
    <name evidence="9" type="ORF">FA048_16905</name>
</gene>
<keyword evidence="7" id="KW-0902">Two-component regulatory system</keyword>
<evidence type="ECO:0000313" key="9">
    <source>
        <dbReference type="EMBL" id="TKC05407.1"/>
    </source>
</evidence>
<dbReference type="InterPro" id="IPR003594">
    <property type="entry name" value="HATPase_dom"/>
</dbReference>
<evidence type="ECO:0000313" key="10">
    <source>
        <dbReference type="Proteomes" id="UP000309488"/>
    </source>
</evidence>
<dbReference type="PROSITE" id="PS50109">
    <property type="entry name" value="HIS_KIN"/>
    <property type="match status" value="1"/>
</dbReference>
<dbReference type="GO" id="GO:0000156">
    <property type="term" value="F:phosphorelay response regulator activity"/>
    <property type="evidence" value="ECO:0007669"/>
    <property type="project" value="TreeGrafter"/>
</dbReference>
<sequence length="358" mass="40951">MNELNTQLFCQMGEISKDGFFIYSTIKQNLIYFNKGLTQIWNATTAEIEKYPKILVDAVHAEDQSHAYSCYQECIADMTAKKYEIRLLLNQKEKYVRFSIFPFVDQVDTILCGIVEDTTVDKHNKIYIEQINAHKNITLEVLSHDLKEPLGMMRLTASAMEGEVAKTGNSRMTDSLIFIKEMCERNIKLVRSMINREFVKSSVVELKKERTDIVWELQDVLRFYRRSHLRDLKEFRFSSSDEKIYLPLDTMKFMQVVNNLISNAIKFTIYGGIIELSVKNKEKSVVVSVADNGIGIPKEAHATLFHSGTKGLKLGLSGENSGGLGMRIIKTIVELHEGVIWFESEEGKGSVFHIELPK</sequence>
<dbReference type="InterPro" id="IPR005467">
    <property type="entry name" value="His_kinase_dom"/>
</dbReference>
<feature type="domain" description="Histidine kinase" evidence="8">
    <location>
        <begin position="141"/>
        <end position="358"/>
    </location>
</feature>
<dbReference type="Gene3D" id="3.30.450.20">
    <property type="entry name" value="PAS domain"/>
    <property type="match status" value="1"/>
</dbReference>
<dbReference type="Gene3D" id="1.10.287.130">
    <property type="match status" value="1"/>
</dbReference>
<dbReference type="SMART" id="SM00387">
    <property type="entry name" value="HATPase_c"/>
    <property type="match status" value="1"/>
</dbReference>
<dbReference type="InterPro" id="IPR036890">
    <property type="entry name" value="HATPase_C_sf"/>
</dbReference>
<dbReference type="Pfam" id="PF02518">
    <property type="entry name" value="HATPase_c"/>
    <property type="match status" value="1"/>
</dbReference>
<dbReference type="OrthoDB" id="9757990at2"/>
<evidence type="ECO:0000256" key="6">
    <source>
        <dbReference type="ARBA" id="ARBA00022840"/>
    </source>
</evidence>
<dbReference type="SUPFAM" id="SSF47384">
    <property type="entry name" value="Homodimeric domain of signal transducing histidine kinase"/>
    <property type="match status" value="1"/>
</dbReference>
<evidence type="ECO:0000256" key="2">
    <source>
        <dbReference type="ARBA" id="ARBA00012438"/>
    </source>
</evidence>
<dbReference type="SUPFAM" id="SSF55874">
    <property type="entry name" value="ATPase domain of HSP90 chaperone/DNA topoisomerase II/histidine kinase"/>
    <property type="match status" value="1"/>
</dbReference>
<dbReference type="GO" id="GO:0030295">
    <property type="term" value="F:protein kinase activator activity"/>
    <property type="evidence" value="ECO:0007669"/>
    <property type="project" value="TreeGrafter"/>
</dbReference>
<comment type="catalytic activity">
    <reaction evidence="1">
        <text>ATP + protein L-histidine = ADP + protein N-phospho-L-histidine.</text>
        <dbReference type="EC" id="2.7.13.3"/>
    </reaction>
</comment>
<dbReference type="SUPFAM" id="SSF55785">
    <property type="entry name" value="PYP-like sensor domain (PAS domain)"/>
    <property type="match status" value="1"/>
</dbReference>
<name>A0A4V5NYT6_9SPHI</name>
<dbReference type="GO" id="GO:0000155">
    <property type="term" value="F:phosphorelay sensor kinase activity"/>
    <property type="evidence" value="ECO:0007669"/>
    <property type="project" value="InterPro"/>
</dbReference>
<keyword evidence="10" id="KW-1185">Reference proteome</keyword>
<comment type="caution">
    <text evidence="9">The sequence shown here is derived from an EMBL/GenBank/DDBJ whole genome shotgun (WGS) entry which is preliminary data.</text>
</comment>
<dbReference type="AlphaFoldDB" id="A0A4V5NYT6"/>
<dbReference type="PANTHER" id="PTHR42878:SF7">
    <property type="entry name" value="SENSOR HISTIDINE KINASE GLRK"/>
    <property type="match status" value="1"/>
</dbReference>
<accession>A0A4V5NYT6</accession>
<dbReference type="InterPro" id="IPR004358">
    <property type="entry name" value="Sig_transdc_His_kin-like_C"/>
</dbReference>
<reference evidence="9 10" key="1">
    <citation type="submission" date="2019-04" db="EMBL/GenBank/DDBJ databases">
        <title>Pedobacter sp. RP-3-22 sp. nov., isolated from Arctic soil.</title>
        <authorList>
            <person name="Dahal R.H."/>
            <person name="Kim D.-U."/>
        </authorList>
    </citation>
    <scope>NUCLEOTIDE SEQUENCE [LARGE SCALE GENOMIC DNA]</scope>
    <source>
        <strain evidence="9 10">RP-3-22</strain>
    </source>
</reference>
<evidence type="ECO:0000256" key="4">
    <source>
        <dbReference type="ARBA" id="ARBA00022741"/>
    </source>
</evidence>
<dbReference type="Proteomes" id="UP000309488">
    <property type="component" value="Unassembled WGS sequence"/>
</dbReference>
<dbReference type="GO" id="GO:0007234">
    <property type="term" value="P:osmosensory signaling via phosphorelay pathway"/>
    <property type="evidence" value="ECO:0007669"/>
    <property type="project" value="TreeGrafter"/>
</dbReference>
<keyword evidence="6" id="KW-0067">ATP-binding</keyword>
<dbReference type="PANTHER" id="PTHR42878">
    <property type="entry name" value="TWO-COMPONENT HISTIDINE KINASE"/>
    <property type="match status" value="1"/>
</dbReference>
<dbReference type="EC" id="2.7.13.3" evidence="2"/>
<evidence type="ECO:0000256" key="5">
    <source>
        <dbReference type="ARBA" id="ARBA00022777"/>
    </source>
</evidence>
<evidence type="ECO:0000256" key="1">
    <source>
        <dbReference type="ARBA" id="ARBA00000085"/>
    </source>
</evidence>
<dbReference type="RefSeq" id="WP_136843337.1">
    <property type="nucleotide sequence ID" value="NZ_SWBR01000005.1"/>
</dbReference>
<dbReference type="PRINTS" id="PR00344">
    <property type="entry name" value="BCTRLSENSOR"/>
</dbReference>
<dbReference type="InterPro" id="IPR050351">
    <property type="entry name" value="BphY/WalK/GraS-like"/>
</dbReference>
<dbReference type="InterPro" id="IPR036097">
    <property type="entry name" value="HisK_dim/P_sf"/>
</dbReference>
<dbReference type="InterPro" id="IPR035965">
    <property type="entry name" value="PAS-like_dom_sf"/>
</dbReference>
<dbReference type="Gene3D" id="3.30.565.10">
    <property type="entry name" value="Histidine kinase-like ATPase, C-terminal domain"/>
    <property type="match status" value="1"/>
</dbReference>
<dbReference type="CDD" id="cd00075">
    <property type="entry name" value="HATPase"/>
    <property type="match status" value="1"/>
</dbReference>
<protein>
    <recommendedName>
        <fullName evidence="2">histidine kinase</fullName>
        <ecNumber evidence="2">2.7.13.3</ecNumber>
    </recommendedName>
</protein>
<evidence type="ECO:0000256" key="7">
    <source>
        <dbReference type="ARBA" id="ARBA00023012"/>
    </source>
</evidence>
<dbReference type="EMBL" id="SWBR01000005">
    <property type="protein sequence ID" value="TKC05407.1"/>
    <property type="molecule type" value="Genomic_DNA"/>
</dbReference>